<accession>A0A183KH27</accession>
<evidence type="ECO:0000313" key="4">
    <source>
        <dbReference type="WBParaSite" id="SCUD_0001432901-mRNA-1"/>
    </source>
</evidence>
<evidence type="ECO:0000313" key="3">
    <source>
        <dbReference type="Proteomes" id="UP000279833"/>
    </source>
</evidence>
<evidence type="ECO:0000256" key="1">
    <source>
        <dbReference type="SAM" id="MobiDB-lite"/>
    </source>
</evidence>
<sequence length="113" mass="12775">MHHHKDWSSIETLDKIQDRKKKKTATNNSRTRAEEVKNRQAPVNSPDVEAAHTDLPIVVIPATIKEIIGKMKSGKAAEPDNILVEAPKLDIEVTASMLHTLFKKIWEEEQVSK</sequence>
<reference evidence="2 3" key="2">
    <citation type="submission" date="2018-11" db="EMBL/GenBank/DDBJ databases">
        <authorList>
            <consortium name="Pathogen Informatics"/>
        </authorList>
    </citation>
    <scope>NUCLEOTIDE SEQUENCE [LARGE SCALE GENOMIC DNA]</scope>
    <source>
        <strain evidence="2">Dakar</strain>
        <strain evidence="3">Dakar, Senegal</strain>
    </source>
</reference>
<keyword evidence="3" id="KW-1185">Reference proteome</keyword>
<organism evidence="4">
    <name type="scientific">Schistosoma curassoni</name>
    <dbReference type="NCBI Taxonomy" id="6186"/>
    <lineage>
        <taxon>Eukaryota</taxon>
        <taxon>Metazoa</taxon>
        <taxon>Spiralia</taxon>
        <taxon>Lophotrochozoa</taxon>
        <taxon>Platyhelminthes</taxon>
        <taxon>Trematoda</taxon>
        <taxon>Digenea</taxon>
        <taxon>Strigeidida</taxon>
        <taxon>Schistosomatoidea</taxon>
        <taxon>Schistosomatidae</taxon>
        <taxon>Schistosoma</taxon>
    </lineage>
</organism>
<reference evidence="4" key="1">
    <citation type="submission" date="2016-06" db="UniProtKB">
        <authorList>
            <consortium name="WormBaseParasite"/>
        </authorList>
    </citation>
    <scope>IDENTIFICATION</scope>
</reference>
<name>A0A183KH27_9TREM</name>
<feature type="compositionally biased region" description="Basic and acidic residues" evidence="1">
    <location>
        <begin position="1"/>
        <end position="17"/>
    </location>
</feature>
<protein>
    <submittedName>
        <fullName evidence="4">NET domain-containing protein</fullName>
    </submittedName>
</protein>
<proteinExistence type="predicted"/>
<dbReference type="AlphaFoldDB" id="A0A183KH27"/>
<dbReference type="Proteomes" id="UP000279833">
    <property type="component" value="Unassembled WGS sequence"/>
</dbReference>
<evidence type="ECO:0000313" key="2">
    <source>
        <dbReference type="EMBL" id="VDP56089.1"/>
    </source>
</evidence>
<gene>
    <name evidence="2" type="ORF">SCUD_LOCUS14325</name>
</gene>
<dbReference type="WBParaSite" id="SCUD_0001432901-mRNA-1">
    <property type="protein sequence ID" value="SCUD_0001432901-mRNA-1"/>
    <property type="gene ID" value="SCUD_0001432901"/>
</dbReference>
<dbReference type="EMBL" id="UZAK01036616">
    <property type="protein sequence ID" value="VDP56089.1"/>
    <property type="molecule type" value="Genomic_DNA"/>
</dbReference>
<feature type="region of interest" description="Disordered" evidence="1">
    <location>
        <begin position="1"/>
        <end position="48"/>
    </location>
</feature>